<dbReference type="InterPro" id="IPR006501">
    <property type="entry name" value="Pectinesterase_inhib_dom"/>
</dbReference>
<dbReference type="SUPFAM" id="SSF101148">
    <property type="entry name" value="Plant invertase/pectin methylesterase inhibitor"/>
    <property type="match status" value="1"/>
</dbReference>
<protein>
    <submittedName>
        <fullName evidence="9">21 kDa protein-like</fullName>
    </submittedName>
</protein>
<comment type="caution">
    <text evidence="9">The sequence shown here is derived from an EMBL/GenBank/DDBJ whole genome shotgun (WGS) entry which is preliminary data.</text>
</comment>
<accession>A0AAD7QJ88</accession>
<feature type="signal peptide" evidence="7">
    <location>
        <begin position="1"/>
        <end position="29"/>
    </location>
</feature>
<evidence type="ECO:0000256" key="7">
    <source>
        <dbReference type="SAM" id="SignalP"/>
    </source>
</evidence>
<keyword evidence="3" id="KW-0964">Secreted</keyword>
<keyword evidence="2" id="KW-0052">Apoplast</keyword>
<dbReference type="Gene3D" id="1.20.140.40">
    <property type="entry name" value="Invertase/pectin methylesterase inhibitor family protein"/>
    <property type="match status" value="1"/>
</dbReference>
<keyword evidence="5" id="KW-1015">Disulfide bond</keyword>
<sequence>MAANTCLLSNVLIILVTLVFFSNLHTSLAISSPTPTTSVKIYQTYIKKACNSTTYPSVCYKFLSIYATTIRTNPLRLATLSVSLSLKAARNASVTISKMSKQKGLTRSEAAVIKDCVENIYEAIDELKDSLTTIGHLDGSDIAYQMENIKTWVSAALTNENTCMDELDELKVRTAVKKNIRSSILGVATMTSNALSLINRLQYF</sequence>
<dbReference type="FunFam" id="1.20.140.40:FF:000006">
    <property type="entry name" value="Pectinesterase inhibitor 3"/>
    <property type="match status" value="1"/>
</dbReference>
<dbReference type="EMBL" id="JARAOO010000001">
    <property type="protein sequence ID" value="KAJ7982557.1"/>
    <property type="molecule type" value="Genomic_DNA"/>
</dbReference>
<dbReference type="InterPro" id="IPR035513">
    <property type="entry name" value="Invertase/methylesterase_inhib"/>
</dbReference>
<dbReference type="SMART" id="SM00856">
    <property type="entry name" value="PMEI"/>
    <property type="match status" value="1"/>
</dbReference>
<evidence type="ECO:0000256" key="2">
    <source>
        <dbReference type="ARBA" id="ARBA00022523"/>
    </source>
</evidence>
<evidence type="ECO:0000256" key="1">
    <source>
        <dbReference type="ARBA" id="ARBA00004271"/>
    </source>
</evidence>
<keyword evidence="10" id="KW-1185">Reference proteome</keyword>
<reference evidence="9 10" key="1">
    <citation type="journal article" date="2023" name="Science">
        <title>Elucidation of the pathway for biosynthesis of saponin adjuvants from the soapbark tree.</title>
        <authorList>
            <person name="Reed J."/>
            <person name="Orme A."/>
            <person name="El-Demerdash A."/>
            <person name="Owen C."/>
            <person name="Martin L.B.B."/>
            <person name="Misra R.C."/>
            <person name="Kikuchi S."/>
            <person name="Rejzek M."/>
            <person name="Martin A.C."/>
            <person name="Harkess A."/>
            <person name="Leebens-Mack J."/>
            <person name="Louveau T."/>
            <person name="Stephenson M.J."/>
            <person name="Osbourn A."/>
        </authorList>
    </citation>
    <scope>NUCLEOTIDE SEQUENCE [LARGE SCALE GENOMIC DNA]</scope>
    <source>
        <strain evidence="9">S10</strain>
    </source>
</reference>
<comment type="subcellular location">
    <subcellularLocation>
        <location evidence="1">Secreted</location>
        <location evidence="1">Extracellular space</location>
        <location evidence="1">Apoplast</location>
    </subcellularLocation>
</comment>
<dbReference type="InterPro" id="IPR051955">
    <property type="entry name" value="PME_Inhibitor"/>
</dbReference>
<evidence type="ECO:0000313" key="9">
    <source>
        <dbReference type="EMBL" id="KAJ7982557.1"/>
    </source>
</evidence>
<dbReference type="KEGG" id="qsa:O6P43_001667"/>
<feature type="domain" description="Pectinesterase inhibitor" evidence="8">
    <location>
        <begin position="41"/>
        <end position="197"/>
    </location>
</feature>
<dbReference type="CDD" id="cd15798">
    <property type="entry name" value="PMEI-like_3"/>
    <property type="match status" value="1"/>
</dbReference>
<dbReference type="GO" id="GO:0048046">
    <property type="term" value="C:apoplast"/>
    <property type="evidence" value="ECO:0007669"/>
    <property type="project" value="UniProtKB-SubCell"/>
</dbReference>
<evidence type="ECO:0000256" key="4">
    <source>
        <dbReference type="ARBA" id="ARBA00022729"/>
    </source>
</evidence>
<dbReference type="GO" id="GO:0004857">
    <property type="term" value="F:enzyme inhibitor activity"/>
    <property type="evidence" value="ECO:0007669"/>
    <property type="project" value="InterPro"/>
</dbReference>
<dbReference type="NCBIfam" id="TIGR01614">
    <property type="entry name" value="PME_inhib"/>
    <property type="match status" value="1"/>
</dbReference>
<proteinExistence type="inferred from homology"/>
<evidence type="ECO:0000256" key="3">
    <source>
        <dbReference type="ARBA" id="ARBA00022525"/>
    </source>
</evidence>
<comment type="similarity">
    <text evidence="6">Belongs to the PMEI family.</text>
</comment>
<keyword evidence="4 7" id="KW-0732">Signal</keyword>
<evidence type="ECO:0000256" key="6">
    <source>
        <dbReference type="ARBA" id="ARBA00038471"/>
    </source>
</evidence>
<evidence type="ECO:0000256" key="5">
    <source>
        <dbReference type="ARBA" id="ARBA00023157"/>
    </source>
</evidence>
<name>A0AAD7QJ88_QUISA</name>
<evidence type="ECO:0000259" key="8">
    <source>
        <dbReference type="SMART" id="SM00856"/>
    </source>
</evidence>
<dbReference type="PANTHER" id="PTHR31080">
    <property type="entry name" value="PECTINESTERASE INHIBITOR-LIKE"/>
    <property type="match status" value="1"/>
</dbReference>
<feature type="chain" id="PRO_5042160509" evidence="7">
    <location>
        <begin position="30"/>
        <end position="204"/>
    </location>
</feature>
<dbReference type="Proteomes" id="UP001163823">
    <property type="component" value="Chromosome 1"/>
</dbReference>
<dbReference type="AlphaFoldDB" id="A0AAD7QJ88"/>
<gene>
    <name evidence="9" type="ORF">O6P43_001667</name>
</gene>
<dbReference type="PANTHER" id="PTHR31080:SF15">
    <property type="entry name" value="INVERTASE"/>
    <property type="match status" value="1"/>
</dbReference>
<organism evidence="9 10">
    <name type="scientific">Quillaja saponaria</name>
    <name type="common">Soap bark tree</name>
    <dbReference type="NCBI Taxonomy" id="32244"/>
    <lineage>
        <taxon>Eukaryota</taxon>
        <taxon>Viridiplantae</taxon>
        <taxon>Streptophyta</taxon>
        <taxon>Embryophyta</taxon>
        <taxon>Tracheophyta</taxon>
        <taxon>Spermatophyta</taxon>
        <taxon>Magnoliopsida</taxon>
        <taxon>eudicotyledons</taxon>
        <taxon>Gunneridae</taxon>
        <taxon>Pentapetalae</taxon>
        <taxon>rosids</taxon>
        <taxon>fabids</taxon>
        <taxon>Fabales</taxon>
        <taxon>Quillajaceae</taxon>
        <taxon>Quillaja</taxon>
    </lineage>
</organism>
<dbReference type="Pfam" id="PF04043">
    <property type="entry name" value="PMEI"/>
    <property type="match status" value="1"/>
</dbReference>
<evidence type="ECO:0000313" key="10">
    <source>
        <dbReference type="Proteomes" id="UP001163823"/>
    </source>
</evidence>